<comment type="similarity">
    <text evidence="1">Belongs to the bactofilin family.</text>
</comment>
<gene>
    <name evidence="3" type="ORF">NM125_01145</name>
</gene>
<feature type="compositionally biased region" description="Basic and acidic residues" evidence="2">
    <location>
        <begin position="128"/>
        <end position="145"/>
    </location>
</feature>
<reference evidence="3" key="1">
    <citation type="submission" date="2022-06" db="EMBL/GenBank/DDBJ databases">
        <title>Gracilimonas sp. CAU 1638 isolated from sea sediment.</title>
        <authorList>
            <person name="Kim W."/>
        </authorList>
    </citation>
    <scope>NUCLEOTIDE SEQUENCE</scope>
    <source>
        <strain evidence="3">CAU 1638</strain>
    </source>
</reference>
<evidence type="ECO:0000256" key="1">
    <source>
        <dbReference type="ARBA" id="ARBA00044755"/>
    </source>
</evidence>
<feature type="region of interest" description="Disordered" evidence="2">
    <location>
        <begin position="1"/>
        <end position="26"/>
    </location>
</feature>
<feature type="region of interest" description="Disordered" evidence="2">
    <location>
        <begin position="120"/>
        <end position="145"/>
    </location>
</feature>
<keyword evidence="4" id="KW-1185">Reference proteome</keyword>
<dbReference type="Pfam" id="PF04519">
    <property type="entry name" value="Bactofilin"/>
    <property type="match status" value="1"/>
</dbReference>
<protein>
    <submittedName>
        <fullName evidence="3">Polymer-forming cytoskeletal protein</fullName>
    </submittedName>
</protein>
<sequence length="145" mass="15128">MLNSKKSTSTNNVSENANHSPSVNILSEGTKLKGDLNSQTDIRIAGVIDGEAVSKGKLIVTGNGKIIGNITSSDADIAGRVEGEVKVSNKLTLRESAIIDGNIYTKTLIVEEGAQINGSCRMGSDAKSLSEKSDADYAGDTKVKS</sequence>
<name>A0A9X2L0S8_9BACT</name>
<dbReference type="EMBL" id="JANDBC010000001">
    <property type="protein sequence ID" value="MCP9290180.1"/>
    <property type="molecule type" value="Genomic_DNA"/>
</dbReference>
<feature type="compositionally biased region" description="Polar residues" evidence="2">
    <location>
        <begin position="13"/>
        <end position="26"/>
    </location>
</feature>
<dbReference type="RefSeq" id="WP_255132023.1">
    <property type="nucleotide sequence ID" value="NZ_JANDBC010000001.1"/>
</dbReference>
<evidence type="ECO:0000313" key="3">
    <source>
        <dbReference type="EMBL" id="MCP9290180.1"/>
    </source>
</evidence>
<dbReference type="AlphaFoldDB" id="A0A9X2L0S8"/>
<proteinExistence type="inferred from homology"/>
<organism evidence="3 4">
    <name type="scientific">Gracilimonas sediminicola</name>
    <dbReference type="NCBI Taxonomy" id="2952158"/>
    <lineage>
        <taxon>Bacteria</taxon>
        <taxon>Pseudomonadati</taxon>
        <taxon>Balneolota</taxon>
        <taxon>Balneolia</taxon>
        <taxon>Balneolales</taxon>
        <taxon>Balneolaceae</taxon>
        <taxon>Gracilimonas</taxon>
    </lineage>
</organism>
<feature type="compositionally biased region" description="Low complexity" evidence="2">
    <location>
        <begin position="1"/>
        <end position="12"/>
    </location>
</feature>
<dbReference type="PANTHER" id="PTHR35024">
    <property type="entry name" value="HYPOTHETICAL CYTOSOLIC PROTEIN"/>
    <property type="match status" value="1"/>
</dbReference>
<dbReference type="PANTHER" id="PTHR35024:SF4">
    <property type="entry name" value="POLYMER-FORMING CYTOSKELETAL PROTEIN"/>
    <property type="match status" value="1"/>
</dbReference>
<evidence type="ECO:0000313" key="4">
    <source>
        <dbReference type="Proteomes" id="UP001139125"/>
    </source>
</evidence>
<accession>A0A9X2L0S8</accession>
<dbReference type="InterPro" id="IPR007607">
    <property type="entry name" value="BacA/B"/>
</dbReference>
<evidence type="ECO:0000256" key="2">
    <source>
        <dbReference type="SAM" id="MobiDB-lite"/>
    </source>
</evidence>
<dbReference type="Proteomes" id="UP001139125">
    <property type="component" value="Unassembled WGS sequence"/>
</dbReference>
<comment type="caution">
    <text evidence="3">The sequence shown here is derived from an EMBL/GenBank/DDBJ whole genome shotgun (WGS) entry which is preliminary data.</text>
</comment>